<dbReference type="PANTHER" id="PTHR43459">
    <property type="entry name" value="ENOYL-COA HYDRATASE"/>
    <property type="match status" value="1"/>
</dbReference>
<dbReference type="EMBL" id="FUYM01000011">
    <property type="protein sequence ID" value="SKC02352.1"/>
    <property type="molecule type" value="Genomic_DNA"/>
</dbReference>
<dbReference type="InterPro" id="IPR029045">
    <property type="entry name" value="ClpP/crotonase-like_dom_sf"/>
</dbReference>
<keyword evidence="2" id="KW-0413">Isomerase</keyword>
<dbReference type="PANTHER" id="PTHR43459:SF1">
    <property type="entry name" value="EG:BACN32G11.4 PROTEIN"/>
    <property type="match status" value="1"/>
</dbReference>
<dbReference type="OrthoDB" id="9777711at2"/>
<dbReference type="CDD" id="cd06558">
    <property type="entry name" value="crotonase-like"/>
    <property type="match status" value="1"/>
</dbReference>
<comment type="similarity">
    <text evidence="1">Belongs to the enoyl-CoA hydratase/isomerase family.</text>
</comment>
<reference evidence="3" key="1">
    <citation type="submission" date="2017-02" db="EMBL/GenBank/DDBJ databases">
        <authorList>
            <person name="Varghese N."/>
            <person name="Submissions S."/>
        </authorList>
    </citation>
    <scope>NUCLEOTIDE SEQUENCE [LARGE SCALE GENOMIC DNA]</scope>
    <source>
        <strain evidence="3">UM2</strain>
    </source>
</reference>
<dbReference type="STRING" id="439228.SAMN06295920_111158"/>
<evidence type="ECO:0000313" key="3">
    <source>
        <dbReference type="Proteomes" id="UP000189818"/>
    </source>
</evidence>
<dbReference type="InterPro" id="IPR014748">
    <property type="entry name" value="Enoyl-CoA_hydra_C"/>
</dbReference>
<name>A0A1T5G1X9_9SPHN</name>
<dbReference type="RefSeq" id="WP_079650163.1">
    <property type="nucleotide sequence ID" value="NZ_FUYM01000011.1"/>
</dbReference>
<dbReference type="Gene3D" id="1.10.12.10">
    <property type="entry name" value="Lyase 2-enoyl-coa Hydratase, Chain A, domain 2"/>
    <property type="match status" value="1"/>
</dbReference>
<organism evidence="2 3">
    <name type="scientific">Rhizorhabdus histidinilytica</name>
    <dbReference type="NCBI Taxonomy" id="439228"/>
    <lineage>
        <taxon>Bacteria</taxon>
        <taxon>Pseudomonadati</taxon>
        <taxon>Pseudomonadota</taxon>
        <taxon>Alphaproteobacteria</taxon>
        <taxon>Sphingomonadales</taxon>
        <taxon>Sphingomonadaceae</taxon>
        <taxon>Rhizorhabdus</taxon>
    </lineage>
</organism>
<dbReference type="Pfam" id="PF00378">
    <property type="entry name" value="ECH_1"/>
    <property type="match status" value="1"/>
</dbReference>
<evidence type="ECO:0000256" key="1">
    <source>
        <dbReference type="ARBA" id="ARBA00005254"/>
    </source>
</evidence>
<dbReference type="SUPFAM" id="SSF52096">
    <property type="entry name" value="ClpP/crotonase"/>
    <property type="match status" value="1"/>
</dbReference>
<sequence length="259" mass="26850">MLRIADADGVRTLTLDRPERLNALTPALLAELIAALDDAAIDPAVRCLLLAGAGRGFCAGHDLGGDDKPGDDLRPDTVAAIMLRDSRALTLLRHMGKPTVAAVRGPAAGSGLLLAAACDLRIAADSAVFKLAFASAGRCGDPGGAYLLTRLLGAARARELFLLDEKIDATQALAIGLVTRVVADDALDTEATALARRLAQGPTGVYAAIKRNLAAAETLAFEESIAAEAPGNARASLSHDGREAALAFVERRPPAFRGW</sequence>
<dbReference type="GO" id="GO:0016853">
    <property type="term" value="F:isomerase activity"/>
    <property type="evidence" value="ECO:0007669"/>
    <property type="project" value="UniProtKB-KW"/>
</dbReference>
<keyword evidence="3" id="KW-1185">Reference proteome</keyword>
<dbReference type="AlphaFoldDB" id="A0A1T5G1X9"/>
<dbReference type="InterPro" id="IPR001753">
    <property type="entry name" value="Enoyl-CoA_hydra/iso"/>
</dbReference>
<evidence type="ECO:0000313" key="2">
    <source>
        <dbReference type="EMBL" id="SKC02352.1"/>
    </source>
</evidence>
<accession>A0A1T5G1X9</accession>
<dbReference type="Proteomes" id="UP000189818">
    <property type="component" value="Unassembled WGS sequence"/>
</dbReference>
<proteinExistence type="inferred from homology"/>
<dbReference type="Gene3D" id="3.90.226.10">
    <property type="entry name" value="2-enoyl-CoA Hydratase, Chain A, domain 1"/>
    <property type="match status" value="1"/>
</dbReference>
<gene>
    <name evidence="2" type="ORF">SAMN06295920_111158</name>
</gene>
<protein>
    <submittedName>
        <fullName evidence="2">2-(1,2-epoxy-1,2-dihydrophenyl)acetyl-CoA isomerase</fullName>
    </submittedName>
</protein>